<keyword evidence="2" id="KW-1185">Reference proteome</keyword>
<gene>
    <name evidence="1" type="ORF">ERX29_00845</name>
</gene>
<evidence type="ECO:0000313" key="2">
    <source>
        <dbReference type="Proteomes" id="UP000294802"/>
    </source>
</evidence>
<dbReference type="AlphaFoldDB" id="A0A4R6BXG3"/>
<name>A0A4R6BXG3_9STAP</name>
<comment type="caution">
    <text evidence="1">The sequence shown here is derived from an EMBL/GenBank/DDBJ whole genome shotgun (WGS) entry which is preliminary data.</text>
</comment>
<dbReference type="EMBL" id="SCWB01000001">
    <property type="protein sequence ID" value="TDM13182.1"/>
    <property type="molecule type" value="Genomic_DNA"/>
</dbReference>
<sequence>MMNYDDLLHIKTTEENHQFPTVTHYHRYEPTTYSDLLALSNYLKPMIQEDELLVDFGSGLMRVPIFMNYQLQINTLGIELNKALYLDGLKNVDSYRQQLNSSGDIQALNMNVTDYHFNGRESILFFFNPFSAEIFKTVLSHLISQASYKRRIIVILYYAKVEYIDAIHQSGQFTEIKSILLSRYPTDQNDVIVIYQLD</sequence>
<dbReference type="InterPro" id="IPR029063">
    <property type="entry name" value="SAM-dependent_MTases_sf"/>
</dbReference>
<organism evidence="1 2">
    <name type="scientific">Macrococcus lamae</name>
    <dbReference type="NCBI Taxonomy" id="198484"/>
    <lineage>
        <taxon>Bacteria</taxon>
        <taxon>Bacillati</taxon>
        <taxon>Bacillota</taxon>
        <taxon>Bacilli</taxon>
        <taxon>Bacillales</taxon>
        <taxon>Staphylococcaceae</taxon>
        <taxon>Macrococcus</taxon>
    </lineage>
</organism>
<dbReference type="Proteomes" id="UP000294802">
    <property type="component" value="Unassembled WGS sequence"/>
</dbReference>
<proteinExistence type="predicted"/>
<protein>
    <recommendedName>
        <fullName evidence="3">DOT1 domain-containing protein</fullName>
    </recommendedName>
</protein>
<dbReference type="Gene3D" id="3.40.50.150">
    <property type="entry name" value="Vaccinia Virus protein VP39"/>
    <property type="match status" value="1"/>
</dbReference>
<evidence type="ECO:0008006" key="3">
    <source>
        <dbReference type="Google" id="ProtNLM"/>
    </source>
</evidence>
<reference evidence="1 2" key="1">
    <citation type="submission" date="2019-01" db="EMBL/GenBank/DDBJ databases">
        <title>Draft genome sequences of the type strains of six Macrococcus species.</title>
        <authorList>
            <person name="Mazhar S."/>
            <person name="Altermann E."/>
            <person name="Hill C."/>
            <person name="Mcauliffe O."/>
        </authorList>
    </citation>
    <scope>NUCLEOTIDE SEQUENCE [LARGE SCALE GENOMIC DNA]</scope>
    <source>
        <strain evidence="1 2">CCM4815</strain>
    </source>
</reference>
<evidence type="ECO:0000313" key="1">
    <source>
        <dbReference type="EMBL" id="TDM13182.1"/>
    </source>
</evidence>
<accession>A0A4R6BXG3</accession>